<keyword evidence="2" id="KW-1185">Reference proteome</keyword>
<dbReference type="EMBL" id="CP016438">
    <property type="protein sequence ID" value="ANS70255.1"/>
    <property type="molecule type" value="Genomic_DNA"/>
</dbReference>
<name>A0A1B1MNR8_STRLN</name>
<dbReference type="PATRIC" id="fig|1915.4.peg.8842"/>
<evidence type="ECO:0000313" key="2">
    <source>
        <dbReference type="Proteomes" id="UP000092598"/>
    </source>
</evidence>
<accession>A0A1B1MNR8</accession>
<sequence>MSCLLRGLLDDEPEVCAVNGAVRHEALERLDVLVGEWEVEAEFPGQPAVAARSVFEWTLDGSFLVQRTEVPLPEAPDSMAIVAADPETGAYTQHYFDTRGVARLYAMTFADGVWRLVREAPDFSPLAFRQRFTGRLGADGDTIQGAWEQSRDSAAGWEHDFTLTYRRNR</sequence>
<evidence type="ECO:0008006" key="3">
    <source>
        <dbReference type="Google" id="ProtNLM"/>
    </source>
</evidence>
<protein>
    <recommendedName>
        <fullName evidence="3">DUF1579 domain-containing protein</fullName>
    </recommendedName>
</protein>
<evidence type="ECO:0000313" key="1">
    <source>
        <dbReference type="EMBL" id="ANS70255.1"/>
    </source>
</evidence>
<dbReference type="KEGG" id="sls:SLINC_8031"/>
<dbReference type="STRING" id="1915.SLINC_8031"/>
<gene>
    <name evidence="1" type="ORF">SLINC_8031</name>
</gene>
<reference evidence="1 2" key="1">
    <citation type="submission" date="2016-07" db="EMBL/GenBank/DDBJ databases">
        <title>Enhancement of antibiotic productionsby engineered nitrateutilization in actinobacteria.</title>
        <authorList>
            <person name="Meng S.C."/>
        </authorList>
    </citation>
    <scope>NUCLEOTIDE SEQUENCE [LARGE SCALE GENOMIC DNA]</scope>
    <source>
        <strain evidence="1 2">NRRL 2936</strain>
    </source>
</reference>
<dbReference type="AlphaFoldDB" id="A0A1B1MNR8"/>
<proteinExistence type="predicted"/>
<organism evidence="1 2">
    <name type="scientific">Streptomyces lincolnensis</name>
    <dbReference type="NCBI Taxonomy" id="1915"/>
    <lineage>
        <taxon>Bacteria</taxon>
        <taxon>Bacillati</taxon>
        <taxon>Actinomycetota</taxon>
        <taxon>Actinomycetes</taxon>
        <taxon>Kitasatosporales</taxon>
        <taxon>Streptomycetaceae</taxon>
        <taxon>Streptomyces</taxon>
    </lineage>
</organism>
<dbReference type="Proteomes" id="UP000092598">
    <property type="component" value="Chromosome"/>
</dbReference>